<dbReference type="EMBL" id="MU790525">
    <property type="protein sequence ID" value="KAJ4000218.1"/>
    <property type="molecule type" value="Genomic_DNA"/>
</dbReference>
<reference evidence="1" key="1">
    <citation type="submission" date="2022-08" db="EMBL/GenBank/DDBJ databases">
        <authorList>
            <consortium name="DOE Joint Genome Institute"/>
            <person name="Min B."/>
            <person name="Riley R."/>
            <person name="Sierra-Patev S."/>
            <person name="Naranjo-Ortiz M."/>
            <person name="Looney B."/>
            <person name="Konkel Z."/>
            <person name="Slot J.C."/>
            <person name="Sakamoto Y."/>
            <person name="Steenwyk J.L."/>
            <person name="Rokas A."/>
            <person name="Carro J."/>
            <person name="Camarero S."/>
            <person name="Ferreira P."/>
            <person name="Molpeceres G."/>
            <person name="Ruiz-Duenas F.J."/>
            <person name="Serrano A."/>
            <person name="Henrissat B."/>
            <person name="Drula E."/>
            <person name="Hughes K.W."/>
            <person name="Mata J.L."/>
            <person name="Ishikawa N.K."/>
            <person name="Vargas-Isla R."/>
            <person name="Ushijima S."/>
            <person name="Smith C.A."/>
            <person name="Ahrendt S."/>
            <person name="Andreopoulos W."/>
            <person name="He G."/>
            <person name="Labutti K."/>
            <person name="Lipzen A."/>
            <person name="Ng V."/>
            <person name="Sandor L."/>
            <person name="Barry K."/>
            <person name="Martinez A.T."/>
            <person name="Xiao Y."/>
            <person name="Gibbons J.G."/>
            <person name="Terashima K."/>
            <person name="Hibbett D.S."/>
            <person name="Grigoriev I.V."/>
        </authorList>
    </citation>
    <scope>NUCLEOTIDE SEQUENCE</scope>
    <source>
        <strain evidence="1">TFB10827</strain>
    </source>
</reference>
<proteinExistence type="predicted"/>
<keyword evidence="2" id="KW-1185">Reference proteome</keyword>
<evidence type="ECO:0000313" key="1">
    <source>
        <dbReference type="EMBL" id="KAJ4000218.1"/>
    </source>
</evidence>
<protein>
    <recommendedName>
        <fullName evidence="3">F-box domain-containing protein</fullName>
    </recommendedName>
</protein>
<evidence type="ECO:0000313" key="2">
    <source>
        <dbReference type="Proteomes" id="UP001163828"/>
    </source>
</evidence>
<organism evidence="1 2">
    <name type="scientific">Lentinula boryana</name>
    <dbReference type="NCBI Taxonomy" id="40481"/>
    <lineage>
        <taxon>Eukaryota</taxon>
        <taxon>Fungi</taxon>
        <taxon>Dikarya</taxon>
        <taxon>Basidiomycota</taxon>
        <taxon>Agaricomycotina</taxon>
        <taxon>Agaricomycetes</taxon>
        <taxon>Agaricomycetidae</taxon>
        <taxon>Agaricales</taxon>
        <taxon>Marasmiineae</taxon>
        <taxon>Omphalotaceae</taxon>
        <taxon>Lentinula</taxon>
    </lineage>
</organism>
<accession>A0ABQ8QP81</accession>
<name>A0ABQ8QP81_9AGAR</name>
<dbReference type="SUPFAM" id="SSF52047">
    <property type="entry name" value="RNI-like"/>
    <property type="match status" value="1"/>
</dbReference>
<dbReference type="Gene3D" id="3.80.10.10">
    <property type="entry name" value="Ribonuclease Inhibitor"/>
    <property type="match status" value="1"/>
</dbReference>
<gene>
    <name evidence="1" type="ORF">F5050DRAFT_633384</name>
</gene>
<evidence type="ECO:0008006" key="3">
    <source>
        <dbReference type="Google" id="ProtNLM"/>
    </source>
</evidence>
<comment type="caution">
    <text evidence="1">The sequence shown here is derived from an EMBL/GenBank/DDBJ whole genome shotgun (WGS) entry which is preliminary data.</text>
</comment>
<dbReference type="Proteomes" id="UP001163828">
    <property type="component" value="Unassembled WGS sequence"/>
</dbReference>
<sequence>MDKVGEELTRTTVLSTQYLRTSVECISSSMSAMVPQEIFDLCIDWLEASQESSLPTLKTCTLICSSWLPRARYHIFRRLSVDFRFRFRETLPELINQLRIEIFANPSIVPYVRVLSLQLQYSLGHQTGSESPYEILSDIPFTHLQQLHINFACSLLTKDYPWRLSRLLRLLKNNPYLEHLSLRNFAIDAPSMHELLRTLATYSSCMKTLALDDIRSFRWSKTENAWPPPPRPISLERLLVFDGPDFDLMSFVFRHGFFDWNALKTLALVGSFNEAGVKALVESECGRNTSFLTLDLRNLRSENLLEAILGNFTQLHKLQLLPPSVDNHGILSYTLEQLGRQPSFEQLASLYISNPILVFPLDTQLVELTKAMPSLRHVSFNFGSWLQENAIDPADMKTRLPLTGRTGVLDSQPDVDTLI</sequence>
<dbReference type="InterPro" id="IPR032675">
    <property type="entry name" value="LRR_dom_sf"/>
</dbReference>